<gene>
    <name evidence="1" type="ORF">B7P43_G14398</name>
</gene>
<sequence length="111" mass="13063">ELLAPHPTPKLEGHPLPAVRDCLFNIFAASLERMRWAGHIARMVETRNAYRILVGKPEGKRPLERPRHMWVDNIKMALREIGWYGMDWIDMAQDRDQWRALVNTVMNFRVS</sequence>
<evidence type="ECO:0000313" key="2">
    <source>
        <dbReference type="Proteomes" id="UP000235965"/>
    </source>
</evidence>
<accession>A0A2J7PVC5</accession>
<protein>
    <submittedName>
        <fullName evidence="1">Uncharacterized protein</fullName>
    </submittedName>
</protein>
<keyword evidence="2" id="KW-1185">Reference proteome</keyword>
<dbReference type="EMBL" id="NEVH01020964">
    <property type="protein sequence ID" value="PNF20287.1"/>
    <property type="molecule type" value="Genomic_DNA"/>
</dbReference>
<dbReference type="STRING" id="105785.A0A2J7PVC5"/>
<dbReference type="Proteomes" id="UP000235965">
    <property type="component" value="Unassembled WGS sequence"/>
</dbReference>
<evidence type="ECO:0000313" key="1">
    <source>
        <dbReference type="EMBL" id="PNF20287.1"/>
    </source>
</evidence>
<name>A0A2J7PVC5_9NEOP</name>
<organism evidence="1 2">
    <name type="scientific">Cryptotermes secundus</name>
    <dbReference type="NCBI Taxonomy" id="105785"/>
    <lineage>
        <taxon>Eukaryota</taxon>
        <taxon>Metazoa</taxon>
        <taxon>Ecdysozoa</taxon>
        <taxon>Arthropoda</taxon>
        <taxon>Hexapoda</taxon>
        <taxon>Insecta</taxon>
        <taxon>Pterygota</taxon>
        <taxon>Neoptera</taxon>
        <taxon>Polyneoptera</taxon>
        <taxon>Dictyoptera</taxon>
        <taxon>Blattodea</taxon>
        <taxon>Blattoidea</taxon>
        <taxon>Termitoidae</taxon>
        <taxon>Kalotermitidae</taxon>
        <taxon>Cryptotermitinae</taxon>
        <taxon>Cryptotermes</taxon>
    </lineage>
</organism>
<feature type="non-terminal residue" evidence="1">
    <location>
        <position position="1"/>
    </location>
</feature>
<proteinExistence type="predicted"/>
<dbReference type="AlphaFoldDB" id="A0A2J7PVC5"/>
<dbReference type="InParanoid" id="A0A2J7PVC5"/>
<reference evidence="1 2" key="1">
    <citation type="submission" date="2017-12" db="EMBL/GenBank/DDBJ databases">
        <title>Hemimetabolous genomes reveal molecular basis of termite eusociality.</title>
        <authorList>
            <person name="Harrison M.C."/>
            <person name="Jongepier E."/>
            <person name="Robertson H.M."/>
            <person name="Arning N."/>
            <person name="Bitard-Feildel T."/>
            <person name="Chao H."/>
            <person name="Childers C.P."/>
            <person name="Dinh H."/>
            <person name="Doddapaneni H."/>
            <person name="Dugan S."/>
            <person name="Gowin J."/>
            <person name="Greiner C."/>
            <person name="Han Y."/>
            <person name="Hu H."/>
            <person name="Hughes D.S.T."/>
            <person name="Huylmans A.-K."/>
            <person name="Kemena C."/>
            <person name="Kremer L.P.M."/>
            <person name="Lee S.L."/>
            <person name="Lopez-Ezquerra A."/>
            <person name="Mallet L."/>
            <person name="Monroy-Kuhn J.M."/>
            <person name="Moser A."/>
            <person name="Murali S.C."/>
            <person name="Muzny D.M."/>
            <person name="Otani S."/>
            <person name="Piulachs M.-D."/>
            <person name="Poelchau M."/>
            <person name="Qu J."/>
            <person name="Schaub F."/>
            <person name="Wada-Katsumata A."/>
            <person name="Worley K.C."/>
            <person name="Xie Q."/>
            <person name="Ylla G."/>
            <person name="Poulsen M."/>
            <person name="Gibbs R.A."/>
            <person name="Schal C."/>
            <person name="Richards S."/>
            <person name="Belles X."/>
            <person name="Korb J."/>
            <person name="Bornberg-Bauer E."/>
        </authorList>
    </citation>
    <scope>NUCLEOTIDE SEQUENCE [LARGE SCALE GENOMIC DNA]</scope>
    <source>
        <tissue evidence="1">Whole body</tissue>
    </source>
</reference>
<comment type="caution">
    <text evidence="1">The sequence shown here is derived from an EMBL/GenBank/DDBJ whole genome shotgun (WGS) entry which is preliminary data.</text>
</comment>